<dbReference type="Gene3D" id="1.10.150.240">
    <property type="entry name" value="Putative phosphatase, domain 2"/>
    <property type="match status" value="1"/>
</dbReference>
<evidence type="ECO:0000313" key="2">
    <source>
        <dbReference type="Proteomes" id="UP001642483"/>
    </source>
</evidence>
<dbReference type="EMBL" id="CAWYQH010000119">
    <property type="protein sequence ID" value="CAK8690532.1"/>
    <property type="molecule type" value="Genomic_DNA"/>
</dbReference>
<protein>
    <submittedName>
        <fullName evidence="1">Uncharacterized protein</fullName>
    </submittedName>
</protein>
<keyword evidence="2" id="KW-1185">Reference proteome</keyword>
<gene>
    <name evidence="1" type="ORF">CVLEPA_LOCUS23140</name>
</gene>
<comment type="caution">
    <text evidence="1">The sequence shown here is derived from an EMBL/GenBank/DDBJ whole genome shotgun (WGS) entry which is preliminary data.</text>
</comment>
<reference evidence="1 2" key="1">
    <citation type="submission" date="2024-02" db="EMBL/GenBank/DDBJ databases">
        <authorList>
            <person name="Daric V."/>
            <person name="Darras S."/>
        </authorList>
    </citation>
    <scope>NUCLEOTIDE SEQUENCE [LARGE SCALE GENOMIC DNA]</scope>
</reference>
<accession>A0ABP0GFH8</accession>
<name>A0ABP0GFH8_CLALP</name>
<evidence type="ECO:0000313" key="1">
    <source>
        <dbReference type="EMBL" id="CAK8690532.1"/>
    </source>
</evidence>
<dbReference type="InterPro" id="IPR036412">
    <property type="entry name" value="HAD-like_sf"/>
</dbReference>
<dbReference type="CDD" id="cd01427">
    <property type="entry name" value="HAD_like"/>
    <property type="match status" value="1"/>
</dbReference>
<dbReference type="PANTHER" id="PTHR43434">
    <property type="entry name" value="PHOSPHOGLYCOLATE PHOSPHATASE"/>
    <property type="match status" value="1"/>
</dbReference>
<proteinExistence type="predicted"/>
<organism evidence="1 2">
    <name type="scientific">Clavelina lepadiformis</name>
    <name type="common">Light-bulb sea squirt</name>
    <name type="synonym">Ascidia lepadiformis</name>
    <dbReference type="NCBI Taxonomy" id="159417"/>
    <lineage>
        <taxon>Eukaryota</taxon>
        <taxon>Metazoa</taxon>
        <taxon>Chordata</taxon>
        <taxon>Tunicata</taxon>
        <taxon>Ascidiacea</taxon>
        <taxon>Aplousobranchia</taxon>
        <taxon>Clavelinidae</taxon>
        <taxon>Clavelina</taxon>
    </lineage>
</organism>
<dbReference type="SFLD" id="SFLDG01129">
    <property type="entry name" value="C1.5:_HAD__Beta-PGM__Phosphata"/>
    <property type="match status" value="1"/>
</dbReference>
<sequence length="298" mass="32722">MRSTLASLLSSVLKNHSKLSAASIHTTKAYEATVLRQRNHPNEPIKLVIFDKDGTLTSFDSMWAPWCKEVANQLQQKTGFDVSNEAYRSFNYDPVTGKIGKGPLAENTHAHVHTDLASILSENYPFSYDEIYKIVFDVCKNLQSMKPVVEATCDVTPVFSALKDSNIKIAVCTSDNRKSTMHALEDLKISHFVDYVICGDDEHNTPKPAPDNVHFICTKLGVEEKHTAIIGDTPTDTEMGKRSGLGLVIGVLSGVGDKSDLIPEADVIVHNVEKSLPLILNPDLLTETSNGINNMGQN</sequence>
<dbReference type="Proteomes" id="UP001642483">
    <property type="component" value="Unassembled WGS sequence"/>
</dbReference>
<dbReference type="InterPro" id="IPR023214">
    <property type="entry name" value="HAD_sf"/>
</dbReference>
<dbReference type="SFLD" id="SFLDS00003">
    <property type="entry name" value="Haloacid_Dehalogenase"/>
    <property type="match status" value="1"/>
</dbReference>
<dbReference type="InterPro" id="IPR023198">
    <property type="entry name" value="PGP-like_dom2"/>
</dbReference>
<dbReference type="Gene3D" id="3.40.50.1000">
    <property type="entry name" value="HAD superfamily/HAD-like"/>
    <property type="match status" value="1"/>
</dbReference>
<dbReference type="SUPFAM" id="SSF56784">
    <property type="entry name" value="HAD-like"/>
    <property type="match status" value="1"/>
</dbReference>
<dbReference type="PANTHER" id="PTHR43434:SF22">
    <property type="entry name" value="PHOSPHOGLYCOLATE PHOSPHATASE"/>
    <property type="match status" value="1"/>
</dbReference>
<dbReference type="Pfam" id="PF00702">
    <property type="entry name" value="Hydrolase"/>
    <property type="match status" value="1"/>
</dbReference>
<dbReference type="InterPro" id="IPR050155">
    <property type="entry name" value="HAD-like_hydrolase_sf"/>
</dbReference>